<evidence type="ECO:0000256" key="10">
    <source>
        <dbReference type="PIRSR" id="PIRSR605002-1"/>
    </source>
</evidence>
<evidence type="ECO:0000313" key="13">
    <source>
        <dbReference type="EMBL" id="OGY99705.1"/>
    </source>
</evidence>
<dbReference type="SUPFAM" id="SSF56784">
    <property type="entry name" value="HAD-like"/>
    <property type="match status" value="1"/>
</dbReference>
<keyword evidence="6" id="KW-0963">Cytoplasm</keyword>
<dbReference type="Gene3D" id="3.40.50.1000">
    <property type="entry name" value="HAD superfamily/HAD-like"/>
    <property type="match status" value="1"/>
</dbReference>
<dbReference type="InterPro" id="IPR006379">
    <property type="entry name" value="HAD-SF_hydro_IIB"/>
</dbReference>
<accession>A0A1G2CE98</accession>
<comment type="pathway">
    <text evidence="2">Nucleotide-sugar biosynthesis; GDP-alpha-D-mannose biosynthesis; alpha-D-mannose 1-phosphate from D-fructose 6-phosphate: step 2/2.</text>
</comment>
<evidence type="ECO:0000256" key="7">
    <source>
        <dbReference type="ARBA" id="ARBA00022723"/>
    </source>
</evidence>
<dbReference type="PANTHER" id="PTHR10466">
    <property type="entry name" value="PHOSPHOMANNOMUTASE"/>
    <property type="match status" value="1"/>
</dbReference>
<dbReference type="GO" id="GO:0006487">
    <property type="term" value="P:protein N-linked glycosylation"/>
    <property type="evidence" value="ECO:0007669"/>
    <property type="project" value="TreeGrafter"/>
</dbReference>
<feature type="binding site" evidence="11">
    <location>
        <position position="134"/>
    </location>
    <ligand>
        <name>alpha-D-mannose 1-phosphate</name>
        <dbReference type="ChEBI" id="CHEBI:58409"/>
    </ligand>
</feature>
<reference evidence="13 14" key="1">
    <citation type="journal article" date="2016" name="Nat. Commun.">
        <title>Thousands of microbial genomes shed light on interconnected biogeochemical processes in an aquifer system.</title>
        <authorList>
            <person name="Anantharaman K."/>
            <person name="Brown C.T."/>
            <person name="Hug L.A."/>
            <person name="Sharon I."/>
            <person name="Castelle C.J."/>
            <person name="Probst A.J."/>
            <person name="Thomas B.C."/>
            <person name="Singh A."/>
            <person name="Wilkins M.J."/>
            <person name="Karaoz U."/>
            <person name="Brodie E.L."/>
            <person name="Williams K.H."/>
            <person name="Hubbard S.S."/>
            <person name="Banfield J.F."/>
        </authorList>
    </citation>
    <scope>NUCLEOTIDE SEQUENCE [LARGE SCALE GENOMIC DNA]</scope>
</reference>
<dbReference type="GO" id="GO:0005829">
    <property type="term" value="C:cytosol"/>
    <property type="evidence" value="ECO:0007669"/>
    <property type="project" value="TreeGrafter"/>
</dbReference>
<organism evidence="13 14">
    <name type="scientific">Candidatus Liptonbacteria bacterium RIFCSPLOWO2_01_FULL_52_25</name>
    <dbReference type="NCBI Taxonomy" id="1798650"/>
    <lineage>
        <taxon>Bacteria</taxon>
        <taxon>Candidatus Liptoniibacteriota</taxon>
    </lineage>
</organism>
<dbReference type="EMBL" id="MHLA01000013">
    <property type="protein sequence ID" value="OGY99705.1"/>
    <property type="molecule type" value="Genomic_DNA"/>
</dbReference>
<comment type="subcellular location">
    <subcellularLocation>
        <location evidence="1">Cytoplasm</location>
    </subcellularLocation>
</comment>
<keyword evidence="9" id="KW-0413">Isomerase</keyword>
<dbReference type="PANTHER" id="PTHR10466:SF0">
    <property type="entry name" value="PHOSPHOMANNOMUTASE"/>
    <property type="match status" value="1"/>
</dbReference>
<comment type="cofactor">
    <cofactor evidence="12">
        <name>Mg(2+)</name>
        <dbReference type="ChEBI" id="CHEBI:18420"/>
    </cofactor>
</comment>
<feature type="binding site" evidence="12">
    <location>
        <position position="219"/>
    </location>
    <ligand>
        <name>Mg(2+)</name>
        <dbReference type="ChEBI" id="CHEBI:18420"/>
        <label>1</label>
    </ligand>
</feature>
<evidence type="ECO:0000256" key="2">
    <source>
        <dbReference type="ARBA" id="ARBA00004699"/>
    </source>
</evidence>
<feature type="active site" description="Proton donor/acceptor" evidence="10">
    <location>
        <position position="16"/>
    </location>
</feature>
<proteinExistence type="inferred from homology"/>
<evidence type="ECO:0000256" key="11">
    <source>
        <dbReference type="PIRSR" id="PIRSR605002-2"/>
    </source>
</evidence>
<feature type="binding site" evidence="12">
    <location>
        <position position="16"/>
    </location>
    <ligand>
        <name>Mg(2+)</name>
        <dbReference type="ChEBI" id="CHEBI:18420"/>
        <label>1</label>
    </ligand>
</feature>
<dbReference type="GO" id="GO:0009298">
    <property type="term" value="P:GDP-mannose biosynthetic process"/>
    <property type="evidence" value="ECO:0007669"/>
    <property type="project" value="UniProtKB-UniPathway"/>
</dbReference>
<dbReference type="InterPro" id="IPR023214">
    <property type="entry name" value="HAD_sf"/>
</dbReference>
<name>A0A1G2CE98_9BACT</name>
<sequence>MKANFQNKKLIVFDIDGTLTPSKAPADREMISLLLRLLERKQVAVIGGGKYALFREQLIDRMPRHDARFSRLFLFPTSSTAFYRFSRGRWRCVYEHVLSRADKKKITMAFASVFREVGYEHPRKTYGPPPIEDRKTQISFSPLGQRAPIPLKEAWKQKHNSLRARLARLLQRRLPDFKVRVGGLTTIDVTKKGIDKAYGIRQIERQLHVPRKDMLFVGDAIFPGGNDYAVVRTGVDYVKVRGPEDTKKIIQALLKKPIHGTSA</sequence>
<gene>
    <name evidence="13" type="ORF">A2945_01755</name>
</gene>
<dbReference type="EC" id="5.4.2.8" evidence="5"/>
<dbReference type="NCBIfam" id="TIGR01484">
    <property type="entry name" value="HAD-SF-IIB"/>
    <property type="match status" value="1"/>
</dbReference>
<evidence type="ECO:0000313" key="14">
    <source>
        <dbReference type="Proteomes" id="UP000178880"/>
    </source>
</evidence>
<evidence type="ECO:0000256" key="12">
    <source>
        <dbReference type="PIRSR" id="PIRSR605002-3"/>
    </source>
</evidence>
<dbReference type="UniPathway" id="UPA00126">
    <property type="reaction ID" value="UER00424"/>
</dbReference>
<dbReference type="GO" id="GO:0016791">
    <property type="term" value="F:phosphatase activity"/>
    <property type="evidence" value="ECO:0007669"/>
    <property type="project" value="UniProtKB-ARBA"/>
</dbReference>
<protein>
    <recommendedName>
        <fullName evidence="5">phosphomannomutase</fullName>
        <ecNumber evidence="5">5.4.2.8</ecNumber>
    </recommendedName>
</protein>
<dbReference type="AlphaFoldDB" id="A0A1G2CE98"/>
<dbReference type="Gene3D" id="3.30.1240.20">
    <property type="match status" value="1"/>
</dbReference>
<evidence type="ECO:0000256" key="3">
    <source>
        <dbReference type="ARBA" id="ARBA00009736"/>
    </source>
</evidence>
<feature type="binding site" evidence="12">
    <location>
        <position position="14"/>
    </location>
    <ligand>
        <name>Mg(2+)</name>
        <dbReference type="ChEBI" id="CHEBI:18420"/>
        <label>1</label>
    </ligand>
</feature>
<dbReference type="Proteomes" id="UP000178880">
    <property type="component" value="Unassembled WGS sequence"/>
</dbReference>
<comment type="subunit">
    <text evidence="4">Homodimer.</text>
</comment>
<dbReference type="InterPro" id="IPR043169">
    <property type="entry name" value="PMM_cap"/>
</dbReference>
<dbReference type="STRING" id="1798650.A2945_01755"/>
<feature type="active site" description="Nucleophile" evidence="10">
    <location>
        <position position="14"/>
    </location>
</feature>
<evidence type="ECO:0000256" key="4">
    <source>
        <dbReference type="ARBA" id="ARBA00011738"/>
    </source>
</evidence>
<dbReference type="GO" id="GO:0006013">
    <property type="term" value="P:mannose metabolic process"/>
    <property type="evidence" value="ECO:0007669"/>
    <property type="project" value="TreeGrafter"/>
</dbReference>
<evidence type="ECO:0000256" key="5">
    <source>
        <dbReference type="ARBA" id="ARBA00012730"/>
    </source>
</evidence>
<keyword evidence="7 12" id="KW-0479">Metal-binding</keyword>
<evidence type="ECO:0000256" key="8">
    <source>
        <dbReference type="ARBA" id="ARBA00022842"/>
    </source>
</evidence>
<dbReference type="Pfam" id="PF03332">
    <property type="entry name" value="PMM"/>
    <property type="match status" value="1"/>
</dbReference>
<evidence type="ECO:0000256" key="6">
    <source>
        <dbReference type="ARBA" id="ARBA00022490"/>
    </source>
</evidence>
<comment type="similarity">
    <text evidence="3">Belongs to the eukaryotic PMM family.</text>
</comment>
<dbReference type="GO" id="GO:0046872">
    <property type="term" value="F:metal ion binding"/>
    <property type="evidence" value="ECO:0007669"/>
    <property type="project" value="UniProtKB-KW"/>
</dbReference>
<dbReference type="InterPro" id="IPR036412">
    <property type="entry name" value="HAD-like_sf"/>
</dbReference>
<comment type="caution">
    <text evidence="13">The sequence shown here is derived from an EMBL/GenBank/DDBJ whole genome shotgun (WGS) entry which is preliminary data.</text>
</comment>
<evidence type="ECO:0000256" key="1">
    <source>
        <dbReference type="ARBA" id="ARBA00004496"/>
    </source>
</evidence>
<evidence type="ECO:0000256" key="9">
    <source>
        <dbReference type="ARBA" id="ARBA00023235"/>
    </source>
</evidence>
<dbReference type="InterPro" id="IPR005002">
    <property type="entry name" value="PMM"/>
</dbReference>
<keyword evidence="8 12" id="KW-0460">Magnesium</keyword>
<dbReference type="GO" id="GO:0004615">
    <property type="term" value="F:phosphomannomutase activity"/>
    <property type="evidence" value="ECO:0007669"/>
    <property type="project" value="UniProtKB-EC"/>
</dbReference>
<feature type="binding site" evidence="11">
    <location>
        <position position="188"/>
    </location>
    <ligand>
        <name>alpha-D-mannose 1-phosphate</name>
        <dbReference type="ChEBI" id="CHEBI:58409"/>
    </ligand>
</feature>